<dbReference type="Proteomes" id="UP000182114">
    <property type="component" value="Unassembled WGS sequence"/>
</dbReference>
<dbReference type="AlphaFoldDB" id="A0A1G7D9J1"/>
<dbReference type="EC" id="1.6.2.4" evidence="2"/>
<dbReference type="SUPFAM" id="SSF52218">
    <property type="entry name" value="Flavoproteins"/>
    <property type="match status" value="1"/>
</dbReference>
<protein>
    <recommendedName>
        <fullName evidence="2">NADPH--hemoprotein reductase</fullName>
        <ecNumber evidence="2">1.6.2.4</ecNumber>
    </recommendedName>
</protein>
<dbReference type="InterPro" id="IPR008254">
    <property type="entry name" value="Flavodoxin/NO_synth"/>
</dbReference>
<sequence length="728" mass="81784">MTISIWRYSHLTLAISSFVFILLASVTGIILAFEPILEQSQPYKMADLEEVSLGETVTVFKDAYPEVIELEVDANEFVLASVITEEGESLSGYFNPKTAVFLGEKPEPSKFFQFVTNLHRSLFLKSTGRFLVGFCSFILFLISISGAVLVLQRQRGFKKFFAKIVNENFSQYWHVVLGRWSLIPIIIITVTGVYLSLEKFNVFPEDKTSHNVDYESIAAMPILAENDFPAFQGVKLSELSSVEFPFSDVVEDYYTVKLEDRAFLVNQFTGEILSEVQSPFTAILSNLSIQLHTGKGSIVWSLILAVATINILFFIYSGFVMTFKRRQARIKNKFTRNSSTYVILVGSENGSTLVFANALKEQLIASGHSVFLSELNKYATYKNVEHVIVMTSTYGEGEAPVNANNFLKLLSTTSQQKNYSFSVVGFGSLAYPEFCKFAFDVDASLQQQGNHQLLPVFTINDKSFSSFEQWVSLWSNAAGVTIAVPSSSLDVKPKQLKEFKVVSITAAKDNPDDTFKLALKPHKRLQYTSGDLLAIYPKGDYQERLYSIGKLQDTIHLSVKLHEHGLGSGFLNALRKDDSLYARIIENKNFHFPKKSDRVVMISNGTGILPFLGMLDQNTKNIPTYLYCGLRNQQSFALYENELNASLSNGHLTKLHLALSQEQGKVYVQDLLMRDADFIFETLSLGGIFMACGSLKMYQGVLEGLKTICKMNKVDFESFKHLVRSDCY</sequence>
<dbReference type="eggNOG" id="COG3182">
    <property type="taxonomic scope" value="Bacteria"/>
</dbReference>
<dbReference type="PROSITE" id="PS50902">
    <property type="entry name" value="FLAVODOXIN_LIKE"/>
    <property type="match status" value="1"/>
</dbReference>
<dbReference type="EMBL" id="FNBD01000001">
    <property type="protein sequence ID" value="SDE47415.1"/>
    <property type="molecule type" value="Genomic_DNA"/>
</dbReference>
<accession>A0A1G7D9J1</accession>
<dbReference type="Pfam" id="PF00175">
    <property type="entry name" value="NAD_binding_1"/>
    <property type="match status" value="1"/>
</dbReference>
<dbReference type="PROSITE" id="PS51384">
    <property type="entry name" value="FAD_FR"/>
    <property type="match status" value="1"/>
</dbReference>
<dbReference type="PRINTS" id="PR00369">
    <property type="entry name" value="FLAVODOXIN"/>
</dbReference>
<dbReference type="PANTHER" id="PTHR19384">
    <property type="entry name" value="NITRIC OXIDE SYNTHASE-RELATED"/>
    <property type="match status" value="1"/>
</dbReference>
<keyword evidence="7" id="KW-1185">Reference proteome</keyword>
<feature type="transmembrane region" description="Helical" evidence="3">
    <location>
        <begin position="298"/>
        <end position="323"/>
    </location>
</feature>
<evidence type="ECO:0000259" key="4">
    <source>
        <dbReference type="PROSITE" id="PS50902"/>
    </source>
</evidence>
<dbReference type="InterPro" id="IPR017927">
    <property type="entry name" value="FAD-bd_FR_type"/>
</dbReference>
<keyword evidence="3" id="KW-0812">Transmembrane</keyword>
<dbReference type="InterPro" id="IPR001094">
    <property type="entry name" value="Flavdoxin-like"/>
</dbReference>
<proteinExistence type="predicted"/>
<dbReference type="InterPro" id="IPR017938">
    <property type="entry name" value="Riboflavin_synthase-like_b-brl"/>
</dbReference>
<dbReference type="Gene3D" id="2.40.30.10">
    <property type="entry name" value="Translation factors"/>
    <property type="match status" value="1"/>
</dbReference>
<evidence type="ECO:0000313" key="6">
    <source>
        <dbReference type="EMBL" id="SDE47415.1"/>
    </source>
</evidence>
<feature type="transmembrane region" description="Helical" evidence="3">
    <location>
        <begin position="130"/>
        <end position="151"/>
    </location>
</feature>
<evidence type="ECO:0000313" key="7">
    <source>
        <dbReference type="Proteomes" id="UP000182114"/>
    </source>
</evidence>
<evidence type="ECO:0000256" key="2">
    <source>
        <dbReference type="ARBA" id="ARBA00023797"/>
    </source>
</evidence>
<gene>
    <name evidence="6" type="ORF">SAMN04487992_101389</name>
</gene>
<keyword evidence="1" id="KW-0285">Flavoprotein</keyword>
<feature type="domain" description="FAD-binding FR-type" evidence="5">
    <location>
        <begin position="494"/>
        <end position="593"/>
    </location>
</feature>
<dbReference type="InterPro" id="IPR039261">
    <property type="entry name" value="FNR_nucleotide-bd"/>
</dbReference>
<dbReference type="Gene3D" id="3.40.50.360">
    <property type="match status" value="1"/>
</dbReference>
<dbReference type="InterPro" id="IPR001709">
    <property type="entry name" value="Flavoprot_Pyr_Nucl_cyt_Rdtase"/>
</dbReference>
<keyword evidence="3" id="KW-1133">Transmembrane helix</keyword>
<organism evidence="6 7">
    <name type="scientific">Cellulophaga baltica</name>
    <dbReference type="NCBI Taxonomy" id="76594"/>
    <lineage>
        <taxon>Bacteria</taxon>
        <taxon>Pseudomonadati</taxon>
        <taxon>Bacteroidota</taxon>
        <taxon>Flavobacteriia</taxon>
        <taxon>Flavobacteriales</taxon>
        <taxon>Flavobacteriaceae</taxon>
        <taxon>Cellulophaga</taxon>
    </lineage>
</organism>
<dbReference type="SUPFAM" id="SSF63380">
    <property type="entry name" value="Riboflavin synthase domain-like"/>
    <property type="match status" value="1"/>
</dbReference>
<evidence type="ECO:0000256" key="1">
    <source>
        <dbReference type="ARBA" id="ARBA00022630"/>
    </source>
</evidence>
<dbReference type="PANTHER" id="PTHR19384:SF17">
    <property type="entry name" value="NADPH--CYTOCHROME P450 REDUCTASE"/>
    <property type="match status" value="1"/>
</dbReference>
<evidence type="ECO:0000256" key="3">
    <source>
        <dbReference type="SAM" id="Phobius"/>
    </source>
</evidence>
<dbReference type="GO" id="GO:0050660">
    <property type="term" value="F:flavin adenine dinucleotide binding"/>
    <property type="evidence" value="ECO:0007669"/>
    <property type="project" value="TreeGrafter"/>
</dbReference>
<dbReference type="Pfam" id="PF00258">
    <property type="entry name" value="Flavodoxin_1"/>
    <property type="match status" value="1"/>
</dbReference>
<reference evidence="7" key="1">
    <citation type="submission" date="2016-10" db="EMBL/GenBank/DDBJ databases">
        <authorList>
            <person name="Varghese N."/>
            <person name="Submissions S."/>
        </authorList>
    </citation>
    <scope>NUCLEOTIDE SEQUENCE [LARGE SCALE GENOMIC DNA]</scope>
    <source>
        <strain evidence="7">DSM 24729</strain>
    </source>
</reference>
<evidence type="ECO:0000259" key="5">
    <source>
        <dbReference type="PROSITE" id="PS51384"/>
    </source>
</evidence>
<dbReference type="SUPFAM" id="SSF52343">
    <property type="entry name" value="Ferredoxin reductase-like, C-terminal NADP-linked domain"/>
    <property type="match status" value="1"/>
</dbReference>
<dbReference type="eggNOG" id="COG0369">
    <property type="taxonomic scope" value="Bacteria"/>
</dbReference>
<feature type="transmembrane region" description="Helical" evidence="3">
    <location>
        <begin position="12"/>
        <end position="33"/>
    </location>
</feature>
<dbReference type="Gene3D" id="3.40.50.80">
    <property type="entry name" value="Nucleotide-binding domain of ferredoxin-NADP reductase (FNR) module"/>
    <property type="match status" value="1"/>
</dbReference>
<dbReference type="InterPro" id="IPR001433">
    <property type="entry name" value="OxRdtase_FAD/NAD-bd"/>
</dbReference>
<dbReference type="GO" id="GO:0010181">
    <property type="term" value="F:FMN binding"/>
    <property type="evidence" value="ECO:0007669"/>
    <property type="project" value="InterPro"/>
</dbReference>
<dbReference type="GO" id="GO:0005829">
    <property type="term" value="C:cytosol"/>
    <property type="evidence" value="ECO:0007669"/>
    <property type="project" value="TreeGrafter"/>
</dbReference>
<feature type="domain" description="Flavodoxin-like" evidence="4">
    <location>
        <begin position="341"/>
        <end position="479"/>
    </location>
</feature>
<dbReference type="InterPro" id="IPR029039">
    <property type="entry name" value="Flavoprotein-like_sf"/>
</dbReference>
<keyword evidence="3" id="KW-0472">Membrane</keyword>
<dbReference type="Pfam" id="PF03929">
    <property type="entry name" value="PepSY_TM"/>
    <property type="match status" value="1"/>
</dbReference>
<feature type="transmembrane region" description="Helical" evidence="3">
    <location>
        <begin position="172"/>
        <end position="197"/>
    </location>
</feature>
<dbReference type="InterPro" id="IPR005625">
    <property type="entry name" value="PepSY-ass_TM"/>
</dbReference>
<dbReference type="PRINTS" id="PR00371">
    <property type="entry name" value="FPNCR"/>
</dbReference>
<dbReference type="GO" id="GO:0016491">
    <property type="term" value="F:oxidoreductase activity"/>
    <property type="evidence" value="ECO:0007669"/>
    <property type="project" value="InterPro"/>
</dbReference>
<dbReference type="RefSeq" id="WP_074537226.1">
    <property type="nucleotide sequence ID" value="NZ_FNBD01000001.1"/>
</dbReference>
<name>A0A1G7D9J1_9FLAO</name>